<dbReference type="SUPFAM" id="SSF57889">
    <property type="entry name" value="Cysteine-rich domain"/>
    <property type="match status" value="2"/>
</dbReference>
<sequence>MLQPTYITGEITSKSMDYKHFSHPHNLIIHRVYELGQQVNCSGCDSACDNTTTAVHACHQCNFFLHDHCANAGRYVKHPSHQPHPLILLPHPTYAGGTFICNACGHPGKSFSYCCTLCEFDLHVGCAFLPVTVTHQAHQHELNLFYGVSVVPRRGSNTDLEYCNICRKVLEGRHWAYSCQKCEFNLHTACATTEVVPGLYHDDSPACGAAEGKSTVADGGGGGGNVVEVELTEEDIIQLYRLQMLAQSMASLSTTG</sequence>
<feature type="domain" description="DC1" evidence="2">
    <location>
        <begin position="79"/>
        <end position="127"/>
    </location>
</feature>
<evidence type="ECO:0000259" key="2">
    <source>
        <dbReference type="Pfam" id="PF03107"/>
    </source>
</evidence>
<name>A0AA36EMP2_LACSI</name>
<dbReference type="EMBL" id="OX465085">
    <property type="protein sequence ID" value="CAI9301288.1"/>
    <property type="molecule type" value="Genomic_DNA"/>
</dbReference>
<keyword evidence="4" id="KW-1185">Reference proteome</keyword>
<dbReference type="Pfam" id="PF03107">
    <property type="entry name" value="C1_2"/>
    <property type="match status" value="2"/>
</dbReference>
<dbReference type="InterPro" id="IPR046349">
    <property type="entry name" value="C1-like_sf"/>
</dbReference>
<organism evidence="3 4">
    <name type="scientific">Lactuca saligna</name>
    <name type="common">Willowleaf lettuce</name>
    <dbReference type="NCBI Taxonomy" id="75948"/>
    <lineage>
        <taxon>Eukaryota</taxon>
        <taxon>Viridiplantae</taxon>
        <taxon>Streptophyta</taxon>
        <taxon>Embryophyta</taxon>
        <taxon>Tracheophyta</taxon>
        <taxon>Spermatophyta</taxon>
        <taxon>Magnoliopsida</taxon>
        <taxon>eudicotyledons</taxon>
        <taxon>Gunneridae</taxon>
        <taxon>Pentapetalae</taxon>
        <taxon>asterids</taxon>
        <taxon>campanulids</taxon>
        <taxon>Asterales</taxon>
        <taxon>Asteraceae</taxon>
        <taxon>Cichorioideae</taxon>
        <taxon>Cichorieae</taxon>
        <taxon>Lactucinae</taxon>
        <taxon>Lactuca</taxon>
    </lineage>
</organism>
<dbReference type="PANTHER" id="PTHR46288:SF71">
    <property type="entry name" value="CHROMATIN REGULATOR PHD FAMILY"/>
    <property type="match status" value="1"/>
</dbReference>
<accession>A0AA36EMP2</accession>
<protein>
    <recommendedName>
        <fullName evidence="2">DC1 domain-containing protein</fullName>
    </recommendedName>
</protein>
<dbReference type="InterPro" id="IPR004146">
    <property type="entry name" value="DC1"/>
</dbReference>
<gene>
    <name evidence="3" type="ORF">LSALG_LOCUS39849</name>
</gene>
<keyword evidence="1" id="KW-0677">Repeat</keyword>
<reference evidence="3" key="1">
    <citation type="submission" date="2023-04" db="EMBL/GenBank/DDBJ databases">
        <authorList>
            <person name="Vijverberg K."/>
            <person name="Xiong W."/>
            <person name="Schranz E."/>
        </authorList>
    </citation>
    <scope>NUCLEOTIDE SEQUENCE</scope>
</reference>
<dbReference type="Gene3D" id="3.30.60.20">
    <property type="match status" value="1"/>
</dbReference>
<evidence type="ECO:0000256" key="1">
    <source>
        <dbReference type="ARBA" id="ARBA00022737"/>
    </source>
</evidence>
<dbReference type="AlphaFoldDB" id="A0AA36EMP2"/>
<evidence type="ECO:0000313" key="3">
    <source>
        <dbReference type="EMBL" id="CAI9301288.1"/>
    </source>
</evidence>
<dbReference type="Proteomes" id="UP001177003">
    <property type="component" value="Chromosome 9"/>
</dbReference>
<feature type="domain" description="DC1" evidence="2">
    <location>
        <begin position="137"/>
        <end position="191"/>
    </location>
</feature>
<proteinExistence type="predicted"/>
<evidence type="ECO:0000313" key="4">
    <source>
        <dbReference type="Proteomes" id="UP001177003"/>
    </source>
</evidence>
<dbReference type="PANTHER" id="PTHR46288">
    <property type="entry name" value="PHORBOL-ESTER/DAG-TYPE DOMAIN-CONTAINING PROTEIN"/>
    <property type="match status" value="1"/>
</dbReference>